<organism evidence="2 3">
    <name type="scientific">Zoogloea oleivorans</name>
    <dbReference type="NCBI Taxonomy" id="1552750"/>
    <lineage>
        <taxon>Bacteria</taxon>
        <taxon>Pseudomonadati</taxon>
        <taxon>Pseudomonadota</taxon>
        <taxon>Betaproteobacteria</taxon>
        <taxon>Rhodocyclales</taxon>
        <taxon>Zoogloeaceae</taxon>
        <taxon>Zoogloea</taxon>
    </lineage>
</organism>
<dbReference type="GO" id="GO:0008168">
    <property type="term" value="F:methyltransferase activity"/>
    <property type="evidence" value="ECO:0007669"/>
    <property type="project" value="UniProtKB-KW"/>
</dbReference>
<dbReference type="OrthoDB" id="9804312at2"/>
<dbReference type="RefSeq" id="WP_148580576.1">
    <property type="nucleotide sequence ID" value="NZ_SDKK01000019.1"/>
</dbReference>
<dbReference type="SUPFAM" id="SSF53335">
    <property type="entry name" value="S-adenosyl-L-methionine-dependent methyltransferases"/>
    <property type="match status" value="1"/>
</dbReference>
<keyword evidence="2" id="KW-0808">Transferase</keyword>
<comment type="caution">
    <text evidence="2">The sequence shown here is derived from an EMBL/GenBank/DDBJ whole genome shotgun (WGS) entry which is preliminary data.</text>
</comment>
<name>A0A6C2CMD2_9RHOO</name>
<dbReference type="CDD" id="cd02440">
    <property type="entry name" value="AdoMet_MTases"/>
    <property type="match status" value="1"/>
</dbReference>
<reference evidence="2 3" key="1">
    <citation type="submission" date="2019-01" db="EMBL/GenBank/DDBJ databases">
        <title>Zoogloea oleivorans genome sequencing and assembly.</title>
        <authorList>
            <person name="Tancsics A."/>
            <person name="Farkas M."/>
            <person name="Kriszt B."/>
            <person name="Maroti G."/>
            <person name="Horvath B."/>
        </authorList>
    </citation>
    <scope>NUCLEOTIDE SEQUENCE [LARGE SCALE GENOMIC DNA]</scope>
    <source>
        <strain evidence="2 3">Buc</strain>
    </source>
</reference>
<protein>
    <submittedName>
        <fullName evidence="2">Class I SAM-dependent methyltransferase</fullName>
    </submittedName>
</protein>
<feature type="domain" description="Methyltransferase" evidence="1">
    <location>
        <begin position="26"/>
        <end position="94"/>
    </location>
</feature>
<keyword evidence="2" id="KW-0489">Methyltransferase</keyword>
<keyword evidence="3" id="KW-1185">Reference proteome</keyword>
<evidence type="ECO:0000259" key="1">
    <source>
        <dbReference type="Pfam" id="PF13649"/>
    </source>
</evidence>
<dbReference type="InterPro" id="IPR041698">
    <property type="entry name" value="Methyltransf_25"/>
</dbReference>
<dbReference type="Gene3D" id="3.40.50.150">
    <property type="entry name" value="Vaccinia Virus protein VP39"/>
    <property type="match status" value="1"/>
</dbReference>
<dbReference type="AlphaFoldDB" id="A0A6C2CMD2"/>
<dbReference type="Proteomes" id="UP000389128">
    <property type="component" value="Unassembled WGS sequence"/>
</dbReference>
<evidence type="ECO:0000313" key="2">
    <source>
        <dbReference type="EMBL" id="TYC54512.1"/>
    </source>
</evidence>
<sequence length="181" mass="19887">MRHVGALTPSPWVTRFASMIAAGGEVLDFACGSGRHTRWLASKGFRIEAVDQDAVALELLAGVPHVATREADLEEGPWPYAGRHFDGIIVTNYLFRPRLPLLLTALNPGGVLIYETFMVGNERFGKPSNPDFLLRSHELFERVADACTVIAYEQGEVVEPKPAVVQRICAVKGHNPSLRLP</sequence>
<proteinExistence type="predicted"/>
<dbReference type="GO" id="GO:0032259">
    <property type="term" value="P:methylation"/>
    <property type="evidence" value="ECO:0007669"/>
    <property type="project" value="UniProtKB-KW"/>
</dbReference>
<gene>
    <name evidence="2" type="ORF">ETQ85_18565</name>
</gene>
<evidence type="ECO:0000313" key="3">
    <source>
        <dbReference type="Proteomes" id="UP000389128"/>
    </source>
</evidence>
<accession>A0A6C2CMD2</accession>
<dbReference type="EMBL" id="SDKK01000019">
    <property type="protein sequence ID" value="TYC54512.1"/>
    <property type="molecule type" value="Genomic_DNA"/>
</dbReference>
<dbReference type="Pfam" id="PF13649">
    <property type="entry name" value="Methyltransf_25"/>
    <property type="match status" value="1"/>
</dbReference>
<dbReference type="InterPro" id="IPR029063">
    <property type="entry name" value="SAM-dependent_MTases_sf"/>
</dbReference>